<evidence type="ECO:0000259" key="11">
    <source>
        <dbReference type="Pfam" id="PF01478"/>
    </source>
</evidence>
<keyword evidence="4" id="KW-0997">Cell inner membrane</keyword>
<dbReference type="PANTHER" id="PTHR30487">
    <property type="entry name" value="TYPE 4 PREPILIN-LIKE PROTEINS LEADER PEPTIDE-PROCESSING ENZYME"/>
    <property type="match status" value="1"/>
</dbReference>
<dbReference type="GO" id="GO:0032259">
    <property type="term" value="P:methylation"/>
    <property type="evidence" value="ECO:0007669"/>
    <property type="project" value="UniProtKB-KW"/>
</dbReference>
<feature type="domain" description="Prepilin peptidase A24 N-terminal" evidence="12">
    <location>
        <begin position="8"/>
        <end position="85"/>
    </location>
</feature>
<dbReference type="KEGG" id="slaa:EUU25_06365"/>
<dbReference type="AlphaFoldDB" id="A0A6I6LD78"/>
<dbReference type="Pfam" id="PF06750">
    <property type="entry name" value="A24_N_bact"/>
    <property type="match status" value="1"/>
</dbReference>
<protein>
    <recommendedName>
        <fullName evidence="9">Prepilin leader peptidase/N-methyltransferase</fullName>
        <ecNumber evidence="9">2.1.1.-</ecNumber>
        <ecNumber evidence="9">3.4.23.43</ecNumber>
    </recommendedName>
</protein>
<evidence type="ECO:0000256" key="1">
    <source>
        <dbReference type="ARBA" id="ARBA00004429"/>
    </source>
</evidence>
<feature type="transmembrane region" description="Helical" evidence="10">
    <location>
        <begin position="117"/>
        <end position="134"/>
    </location>
</feature>
<keyword evidence="9" id="KW-0511">Multifunctional enzyme</keyword>
<gene>
    <name evidence="13" type="ORF">EUU25_06365</name>
</gene>
<evidence type="ECO:0000256" key="3">
    <source>
        <dbReference type="ARBA" id="ARBA00022475"/>
    </source>
</evidence>
<dbReference type="GO" id="GO:0004190">
    <property type="term" value="F:aspartic-type endopeptidase activity"/>
    <property type="evidence" value="ECO:0007669"/>
    <property type="project" value="UniProtKB-EC"/>
</dbReference>
<comment type="catalytic activity">
    <reaction evidence="9">
        <text>Typically cleaves a -Gly-|-Phe- bond to release an N-terminal, basic peptide of 5-8 residues from type IV prepilin, and then N-methylates the new N-terminal amino group, the methyl donor being S-adenosyl-L-methionine.</text>
        <dbReference type="EC" id="3.4.23.43"/>
    </reaction>
</comment>
<dbReference type="InterPro" id="IPR010627">
    <property type="entry name" value="Prepilin_pept_A24_N"/>
</dbReference>
<reference evidence="14" key="1">
    <citation type="submission" date="2019-01" db="EMBL/GenBank/DDBJ databases">
        <title>Sphingorhabdus lacus sp.nov., isolated from an oligotrophic freshwater lake.</title>
        <authorList>
            <person name="Park M."/>
        </authorList>
    </citation>
    <scope>NUCLEOTIDE SEQUENCE [LARGE SCALE GENOMIC DNA]</scope>
    <source>
        <strain evidence="14">IMCC1753</strain>
    </source>
</reference>
<feature type="transmembrane region" description="Helical" evidence="10">
    <location>
        <begin position="93"/>
        <end position="110"/>
    </location>
</feature>
<evidence type="ECO:0000256" key="10">
    <source>
        <dbReference type="SAM" id="Phobius"/>
    </source>
</evidence>
<comment type="function">
    <text evidence="9">Plays an essential role in type IV pili and type II pseudopili formation by proteolytically removing the leader sequence from substrate proteins and subsequently monomethylating the alpha-amino group of the newly exposed N-terminal phenylalanine.</text>
</comment>
<dbReference type="GO" id="GO:0006465">
    <property type="term" value="P:signal peptide processing"/>
    <property type="evidence" value="ECO:0007669"/>
    <property type="project" value="TreeGrafter"/>
</dbReference>
<dbReference type="InterPro" id="IPR050882">
    <property type="entry name" value="Prepilin_peptidase/N-MTase"/>
</dbReference>
<dbReference type="GO" id="GO:0005886">
    <property type="term" value="C:plasma membrane"/>
    <property type="evidence" value="ECO:0007669"/>
    <property type="project" value="UniProtKB-SubCell"/>
</dbReference>
<dbReference type="InterPro" id="IPR014032">
    <property type="entry name" value="Peptidase_A24A_bac"/>
</dbReference>
<sequence length="236" mass="25346">MTAGLATLGAIWGSFAGALCSRWPDGRSITRGRSHCDSCGAQIAPYDLIPIISFLLLKGKCRSCGSPFTVGTELIGLCIGATAALFFPPAQALSVAMFGWFLLPLAILDFRHLWLPNRLLGLLLVVGILFAPLWDSGISWTDRAIGGIAGFATLEIVRQLYRLVRRKEGMGAGDPKLLGVLGVWLGWQLLPMTVLIASFLGLATALLSGHRKEQESMEYPLGTFLAVAAYIAVFLP</sequence>
<dbReference type="InterPro" id="IPR000045">
    <property type="entry name" value="Prepilin_IV_endopep_pep"/>
</dbReference>
<comment type="subcellular location">
    <subcellularLocation>
        <location evidence="1">Cell inner membrane</location>
        <topology evidence="1">Multi-pass membrane protein</topology>
    </subcellularLocation>
    <subcellularLocation>
        <location evidence="9">Cell membrane</location>
        <topology evidence="9">Multi-pass membrane protein</topology>
    </subcellularLocation>
</comment>
<name>A0A6I6LD78_9SPHN</name>
<dbReference type="GO" id="GO:0008168">
    <property type="term" value="F:methyltransferase activity"/>
    <property type="evidence" value="ECO:0007669"/>
    <property type="project" value="UniProtKB-KW"/>
</dbReference>
<dbReference type="OrthoDB" id="9789291at2"/>
<evidence type="ECO:0000313" key="14">
    <source>
        <dbReference type="Proteomes" id="UP000428803"/>
    </source>
</evidence>
<evidence type="ECO:0000256" key="7">
    <source>
        <dbReference type="ARBA" id="ARBA00023136"/>
    </source>
</evidence>
<accession>A0A6I6LD78</accession>
<evidence type="ECO:0000256" key="2">
    <source>
        <dbReference type="ARBA" id="ARBA00005801"/>
    </source>
</evidence>
<keyword evidence="6 10" id="KW-1133">Transmembrane helix</keyword>
<comment type="similarity">
    <text evidence="2 8">Belongs to the peptidase A24 family.</text>
</comment>
<feature type="transmembrane region" description="Helical" evidence="10">
    <location>
        <begin position="219"/>
        <end position="235"/>
    </location>
</feature>
<feature type="transmembrane region" description="Helical" evidence="10">
    <location>
        <begin position="177"/>
        <end position="207"/>
    </location>
</feature>
<keyword evidence="5 9" id="KW-0812">Transmembrane</keyword>
<keyword evidence="9" id="KW-0489">Methyltransferase</keyword>
<keyword evidence="3" id="KW-1003">Cell membrane</keyword>
<keyword evidence="9" id="KW-0378">Hydrolase</keyword>
<keyword evidence="14" id="KW-1185">Reference proteome</keyword>
<keyword evidence="9" id="KW-0645">Protease</keyword>
<evidence type="ECO:0000256" key="8">
    <source>
        <dbReference type="RuleBase" id="RU003793"/>
    </source>
</evidence>
<evidence type="ECO:0000256" key="9">
    <source>
        <dbReference type="RuleBase" id="RU003794"/>
    </source>
</evidence>
<keyword evidence="9" id="KW-0808">Transferase</keyword>
<dbReference type="Gene3D" id="1.20.120.1220">
    <property type="match status" value="1"/>
</dbReference>
<feature type="transmembrane region" description="Helical" evidence="10">
    <location>
        <begin position="69"/>
        <end position="87"/>
    </location>
</feature>
<evidence type="ECO:0000313" key="13">
    <source>
        <dbReference type="EMBL" id="QGY80273.1"/>
    </source>
</evidence>
<evidence type="ECO:0000259" key="12">
    <source>
        <dbReference type="Pfam" id="PF06750"/>
    </source>
</evidence>
<dbReference type="Pfam" id="PF01478">
    <property type="entry name" value="Peptidase_A24"/>
    <property type="match status" value="1"/>
</dbReference>
<dbReference type="PRINTS" id="PR00864">
    <property type="entry name" value="PREPILNPTASE"/>
</dbReference>
<feature type="domain" description="Prepilin type IV endopeptidase peptidase" evidence="11">
    <location>
        <begin position="97"/>
        <end position="205"/>
    </location>
</feature>
<dbReference type="EC" id="2.1.1.-" evidence="9"/>
<dbReference type="RefSeq" id="WP_158899329.1">
    <property type="nucleotide sequence ID" value="NZ_CP035733.1"/>
</dbReference>
<evidence type="ECO:0000256" key="6">
    <source>
        <dbReference type="ARBA" id="ARBA00022989"/>
    </source>
</evidence>
<dbReference type="EMBL" id="CP035733">
    <property type="protein sequence ID" value="QGY80273.1"/>
    <property type="molecule type" value="Genomic_DNA"/>
</dbReference>
<dbReference type="EC" id="3.4.23.43" evidence="9"/>
<evidence type="ECO:0000256" key="5">
    <source>
        <dbReference type="ARBA" id="ARBA00022692"/>
    </source>
</evidence>
<keyword evidence="7 10" id="KW-0472">Membrane</keyword>
<evidence type="ECO:0000256" key="4">
    <source>
        <dbReference type="ARBA" id="ARBA00022519"/>
    </source>
</evidence>
<proteinExistence type="inferred from homology"/>
<dbReference type="PANTHER" id="PTHR30487:SF0">
    <property type="entry name" value="PREPILIN LEADER PEPTIDASE_N-METHYLTRANSFERASE-RELATED"/>
    <property type="match status" value="1"/>
</dbReference>
<organism evidence="13 14">
    <name type="scientific">Sphingorhabdus lacus</name>
    <dbReference type="NCBI Taxonomy" id="392610"/>
    <lineage>
        <taxon>Bacteria</taxon>
        <taxon>Pseudomonadati</taxon>
        <taxon>Pseudomonadota</taxon>
        <taxon>Alphaproteobacteria</taxon>
        <taxon>Sphingomonadales</taxon>
        <taxon>Sphingomonadaceae</taxon>
        <taxon>Sphingorhabdus</taxon>
    </lineage>
</organism>
<dbReference type="Proteomes" id="UP000428803">
    <property type="component" value="Chromosome"/>
</dbReference>